<dbReference type="RefSeq" id="XP_022307554.1">
    <property type="nucleotide sequence ID" value="XM_022451846.1"/>
</dbReference>
<accession>A0A8B8BXH2</accession>
<dbReference type="SUPFAM" id="SSF101898">
    <property type="entry name" value="NHL repeat"/>
    <property type="match status" value="1"/>
</dbReference>
<organism evidence="2 3">
    <name type="scientific">Crassostrea virginica</name>
    <name type="common">Eastern oyster</name>
    <dbReference type="NCBI Taxonomy" id="6565"/>
    <lineage>
        <taxon>Eukaryota</taxon>
        <taxon>Metazoa</taxon>
        <taxon>Spiralia</taxon>
        <taxon>Lophotrochozoa</taxon>
        <taxon>Mollusca</taxon>
        <taxon>Bivalvia</taxon>
        <taxon>Autobranchia</taxon>
        <taxon>Pteriomorphia</taxon>
        <taxon>Ostreida</taxon>
        <taxon>Ostreoidea</taxon>
        <taxon>Ostreidae</taxon>
        <taxon>Crassostrea</taxon>
    </lineage>
</organism>
<proteinExistence type="predicted"/>
<dbReference type="Proteomes" id="UP000694844">
    <property type="component" value="Chromosome 9"/>
</dbReference>
<feature type="region of interest" description="Disordered" evidence="1">
    <location>
        <begin position="81"/>
        <end position="100"/>
    </location>
</feature>
<dbReference type="Gene3D" id="2.130.10.10">
    <property type="entry name" value="YVTN repeat-like/Quinoprotein amine dehydrogenase"/>
    <property type="match status" value="1"/>
</dbReference>
<evidence type="ECO:0000313" key="2">
    <source>
        <dbReference type="Proteomes" id="UP000694844"/>
    </source>
</evidence>
<dbReference type="GeneID" id="111113555"/>
<protein>
    <submittedName>
        <fullName evidence="3">Uncharacterized protein LOC111113555</fullName>
    </submittedName>
</protein>
<reference evidence="3" key="1">
    <citation type="submission" date="2025-08" db="UniProtKB">
        <authorList>
            <consortium name="RefSeq"/>
        </authorList>
    </citation>
    <scope>IDENTIFICATION</scope>
    <source>
        <tissue evidence="3">Whole sample</tissue>
    </source>
</reference>
<gene>
    <name evidence="3" type="primary">LOC111113555</name>
</gene>
<keyword evidence="2" id="KW-1185">Reference proteome</keyword>
<evidence type="ECO:0000313" key="3">
    <source>
        <dbReference type="RefSeq" id="XP_022307554.1"/>
    </source>
</evidence>
<name>A0A8B8BXH2_CRAVI</name>
<dbReference type="AlphaFoldDB" id="A0A8B8BXH2"/>
<dbReference type="KEGG" id="cvn:111113555"/>
<evidence type="ECO:0000256" key="1">
    <source>
        <dbReference type="SAM" id="MobiDB-lite"/>
    </source>
</evidence>
<dbReference type="OrthoDB" id="6099347at2759"/>
<dbReference type="InterPro" id="IPR015943">
    <property type="entry name" value="WD40/YVTN_repeat-like_dom_sf"/>
</dbReference>
<sequence>MAEKEEDCLLETPQEHELMCDKNDLKAIDVLCEDCKKKFQRMKENRERCETEVLKLQRHYDAIVNKLLEIKRKHEKTLRESLENRNAEVNKTKSSLEEKKEGTEGDSFYLLKYKEGGINEAMLESMMGVIFYAEEVITETNSFQWVTRVDIIKSLAAKNDDTCFLTNHTLSRLEQVNKNGKKEKHFSVLAADICVTDNNEVFFTNLLDNSISHLSMLGLVSTVFSTDPMEPCGICPTVNGNLLITLKDTGLDHYELNPRSRRLVRHVTLSGDVVREYEYQEDGQTRLFTDPLRVTQNGNTDICVINWTSYTTSELVILSCSGSLNSVYRGRDQTDQFDTSDVVCDSHFNIILNELKKSAIHLLSPDGKFMRYLLTEKHVNDPFAMSLKGTQLWVGDFHGFVKVFRYTL</sequence>